<reference evidence="1" key="1">
    <citation type="journal article" date="2013" name="Environ. Microbiol.">
        <title>Seasonally variable intestinal metagenomes of the red palm weevil (Rhynchophorus ferrugineus).</title>
        <authorList>
            <person name="Jia S."/>
            <person name="Zhang X."/>
            <person name="Zhang G."/>
            <person name="Yin A."/>
            <person name="Zhang S."/>
            <person name="Li F."/>
            <person name="Wang L."/>
            <person name="Zhao D."/>
            <person name="Yun Q."/>
            <person name="Tala"/>
            <person name="Wang J."/>
            <person name="Sun G."/>
            <person name="Baabdullah M."/>
            <person name="Yu X."/>
            <person name="Hu S."/>
            <person name="Al-Mssallem I.S."/>
            <person name="Yu J."/>
        </authorList>
    </citation>
    <scope>NUCLEOTIDE SEQUENCE</scope>
</reference>
<dbReference type="InterPro" id="IPR029058">
    <property type="entry name" value="AB_hydrolase_fold"/>
</dbReference>
<feature type="non-terminal residue" evidence="1">
    <location>
        <position position="114"/>
    </location>
</feature>
<name>A0A060BZS9_9FIRM</name>
<dbReference type="AlphaFoldDB" id="A0A060BZS9"/>
<protein>
    <submittedName>
        <fullName evidence="1">CAZy families CBM2|CE1|CBM13|GH10 protein</fullName>
    </submittedName>
</protein>
<sequence length="114" mass="12505">MTQAIIPYIEANYSVGTTRYNRALCGLSMGSMQVFYAGLSQNLKYFAYYGAFSSPGMTGGQDALVEALNNEVAEDKSLDIKFFYNLCGSSDTLVINNHRAMVDGLCDRTSLLTE</sequence>
<proteinExistence type="predicted"/>
<dbReference type="Gene3D" id="3.40.50.1820">
    <property type="entry name" value="alpha/beta hydrolase"/>
    <property type="match status" value="1"/>
</dbReference>
<dbReference type="EMBL" id="KF118733">
    <property type="protein sequence ID" value="AIA85996.1"/>
    <property type="molecule type" value="Genomic_DNA"/>
</dbReference>
<organism evidence="1">
    <name type="scientific">uncultured Butyrivibrio sp</name>
    <dbReference type="NCBI Taxonomy" id="370801"/>
    <lineage>
        <taxon>Bacteria</taxon>
        <taxon>Bacillati</taxon>
        <taxon>Bacillota</taxon>
        <taxon>Clostridia</taxon>
        <taxon>Lachnospirales</taxon>
        <taxon>Lachnospiraceae</taxon>
        <taxon>Butyrivibrio</taxon>
        <taxon>environmental samples</taxon>
    </lineage>
</organism>
<accession>A0A060BZS9</accession>
<dbReference type="SUPFAM" id="SSF53474">
    <property type="entry name" value="alpha/beta-Hydrolases"/>
    <property type="match status" value="1"/>
</dbReference>
<evidence type="ECO:0000313" key="1">
    <source>
        <dbReference type="EMBL" id="AIA85996.1"/>
    </source>
</evidence>